<organism evidence="6 7">
    <name type="scientific">Calycomorphotria hydatis</name>
    <dbReference type="NCBI Taxonomy" id="2528027"/>
    <lineage>
        <taxon>Bacteria</taxon>
        <taxon>Pseudomonadati</taxon>
        <taxon>Planctomycetota</taxon>
        <taxon>Planctomycetia</taxon>
        <taxon>Planctomycetales</taxon>
        <taxon>Planctomycetaceae</taxon>
        <taxon>Calycomorphotria</taxon>
    </lineage>
</organism>
<protein>
    <submittedName>
        <fullName evidence="6">ECF RNA polymerase sigma factor RpoE</fullName>
    </submittedName>
</protein>
<keyword evidence="2" id="KW-0805">Transcription regulation</keyword>
<dbReference type="Pfam" id="PF04542">
    <property type="entry name" value="Sigma70_r2"/>
    <property type="match status" value="1"/>
</dbReference>
<evidence type="ECO:0000256" key="4">
    <source>
        <dbReference type="ARBA" id="ARBA00023163"/>
    </source>
</evidence>
<evidence type="ECO:0000256" key="2">
    <source>
        <dbReference type="ARBA" id="ARBA00023015"/>
    </source>
</evidence>
<dbReference type="SUPFAM" id="SSF88946">
    <property type="entry name" value="Sigma2 domain of RNA polymerase sigma factors"/>
    <property type="match status" value="1"/>
</dbReference>
<evidence type="ECO:0000313" key="6">
    <source>
        <dbReference type="EMBL" id="QDT66072.1"/>
    </source>
</evidence>
<evidence type="ECO:0000259" key="5">
    <source>
        <dbReference type="Pfam" id="PF04542"/>
    </source>
</evidence>
<dbReference type="Proteomes" id="UP000319976">
    <property type="component" value="Chromosome"/>
</dbReference>
<evidence type="ECO:0000313" key="7">
    <source>
        <dbReference type="Proteomes" id="UP000319976"/>
    </source>
</evidence>
<dbReference type="RefSeq" id="WP_197439675.1">
    <property type="nucleotide sequence ID" value="NZ_CP036316.1"/>
</dbReference>
<comment type="similarity">
    <text evidence="1">Belongs to the sigma-70 factor family. ECF subfamily.</text>
</comment>
<keyword evidence="4" id="KW-0804">Transcription</keyword>
<dbReference type="InterPro" id="IPR013325">
    <property type="entry name" value="RNA_pol_sigma_r2"/>
</dbReference>
<evidence type="ECO:0000256" key="1">
    <source>
        <dbReference type="ARBA" id="ARBA00010641"/>
    </source>
</evidence>
<dbReference type="PANTHER" id="PTHR43133:SF51">
    <property type="entry name" value="RNA POLYMERASE SIGMA FACTOR"/>
    <property type="match status" value="1"/>
</dbReference>
<feature type="domain" description="RNA polymerase sigma-70 region 2" evidence="5">
    <location>
        <begin position="38"/>
        <end position="96"/>
    </location>
</feature>
<dbReference type="GO" id="GO:0016987">
    <property type="term" value="F:sigma factor activity"/>
    <property type="evidence" value="ECO:0007669"/>
    <property type="project" value="UniProtKB-KW"/>
</dbReference>
<evidence type="ECO:0000256" key="3">
    <source>
        <dbReference type="ARBA" id="ARBA00023082"/>
    </source>
</evidence>
<dbReference type="InterPro" id="IPR014284">
    <property type="entry name" value="RNA_pol_sigma-70_dom"/>
</dbReference>
<dbReference type="PANTHER" id="PTHR43133">
    <property type="entry name" value="RNA POLYMERASE ECF-TYPE SIGMA FACTO"/>
    <property type="match status" value="1"/>
</dbReference>
<proteinExistence type="inferred from homology"/>
<sequence length="191" mass="22088">MVFKSSSTSLPHFESDASDARQQEFAELLLSSYAAIQRAAVLCVGNISDAEEVVQETCVTLWKKFDDFDPEKANFTRWACGIAHNLGRNYCRKRRRHRTFGLSDEALANVARVQTGSAELLELRRDQLRRCMRRLSKADRQQIWDFYDGDVRIVDLARKAKVSTDSIYSKFARIRRKLYDCVNQNLGRENQ</sequence>
<name>A0A517TCH2_9PLAN</name>
<dbReference type="GO" id="GO:0006352">
    <property type="term" value="P:DNA-templated transcription initiation"/>
    <property type="evidence" value="ECO:0007669"/>
    <property type="project" value="InterPro"/>
</dbReference>
<keyword evidence="7" id="KW-1185">Reference proteome</keyword>
<keyword evidence="3" id="KW-0731">Sigma factor</keyword>
<dbReference type="KEGG" id="chya:V22_33360"/>
<dbReference type="InterPro" id="IPR039425">
    <property type="entry name" value="RNA_pol_sigma-70-like"/>
</dbReference>
<dbReference type="AlphaFoldDB" id="A0A517TCH2"/>
<dbReference type="NCBIfam" id="TIGR02937">
    <property type="entry name" value="sigma70-ECF"/>
    <property type="match status" value="1"/>
</dbReference>
<accession>A0A517TCH2</accession>
<dbReference type="SUPFAM" id="SSF88659">
    <property type="entry name" value="Sigma3 and sigma4 domains of RNA polymerase sigma factors"/>
    <property type="match status" value="1"/>
</dbReference>
<dbReference type="Gene3D" id="1.10.1740.10">
    <property type="match status" value="1"/>
</dbReference>
<gene>
    <name evidence="6" type="primary">rpoE_9</name>
    <name evidence="6" type="ORF">V22_33360</name>
</gene>
<dbReference type="InterPro" id="IPR007627">
    <property type="entry name" value="RNA_pol_sigma70_r2"/>
</dbReference>
<dbReference type="InterPro" id="IPR013324">
    <property type="entry name" value="RNA_pol_sigma_r3/r4-like"/>
</dbReference>
<dbReference type="EMBL" id="CP036316">
    <property type="protein sequence ID" value="QDT66072.1"/>
    <property type="molecule type" value="Genomic_DNA"/>
</dbReference>
<reference evidence="6 7" key="1">
    <citation type="submission" date="2019-02" db="EMBL/GenBank/DDBJ databases">
        <title>Deep-cultivation of Planctomycetes and their phenomic and genomic characterization uncovers novel biology.</title>
        <authorList>
            <person name="Wiegand S."/>
            <person name="Jogler M."/>
            <person name="Boedeker C."/>
            <person name="Pinto D."/>
            <person name="Vollmers J."/>
            <person name="Rivas-Marin E."/>
            <person name="Kohn T."/>
            <person name="Peeters S.H."/>
            <person name="Heuer A."/>
            <person name="Rast P."/>
            <person name="Oberbeckmann S."/>
            <person name="Bunk B."/>
            <person name="Jeske O."/>
            <person name="Meyerdierks A."/>
            <person name="Storesund J.E."/>
            <person name="Kallscheuer N."/>
            <person name="Luecker S."/>
            <person name="Lage O.M."/>
            <person name="Pohl T."/>
            <person name="Merkel B.J."/>
            <person name="Hornburger P."/>
            <person name="Mueller R.-W."/>
            <person name="Bruemmer F."/>
            <person name="Labrenz M."/>
            <person name="Spormann A.M."/>
            <person name="Op den Camp H."/>
            <person name="Overmann J."/>
            <person name="Amann R."/>
            <person name="Jetten M.S.M."/>
            <person name="Mascher T."/>
            <person name="Medema M.H."/>
            <person name="Devos D.P."/>
            <person name="Kaster A.-K."/>
            <person name="Ovreas L."/>
            <person name="Rohde M."/>
            <person name="Galperin M.Y."/>
            <person name="Jogler C."/>
        </authorList>
    </citation>
    <scope>NUCLEOTIDE SEQUENCE [LARGE SCALE GENOMIC DNA]</scope>
    <source>
        <strain evidence="6 7">V22</strain>
    </source>
</reference>